<dbReference type="InterPro" id="IPR010982">
    <property type="entry name" value="Lambda_DNA-bd_dom_sf"/>
</dbReference>
<reference evidence="2 3" key="1">
    <citation type="submission" date="2018-11" db="EMBL/GenBank/DDBJ databases">
        <title>Chryseotalea sanarue gen. nov., sp., nov., a member of the family Cytophagaceae, isolated from a brackish lake in Hamamatsu Japan.</title>
        <authorList>
            <person name="Maejima Y."/>
            <person name="Iino T."/>
            <person name="Muraguchi Y."/>
            <person name="Fukuda K."/>
            <person name="Ohkuma M."/>
            <person name="Moriuchi R."/>
            <person name="Dohra H."/>
            <person name="Kimbara K."/>
            <person name="Shintani M."/>
        </authorList>
    </citation>
    <scope>NUCLEOTIDE SEQUENCE [LARGE SCALE GENOMIC DNA]</scope>
    <source>
        <strain evidence="2 3">Ys</strain>
    </source>
</reference>
<sequence>MEILKEKVVLNRLSEVLEDRGKSQIWLAEQLDLDFQTITRYVNNNRQPTLSRLFEIAKILKVNPRELLNS</sequence>
<dbReference type="SUPFAM" id="SSF47413">
    <property type="entry name" value="lambda repressor-like DNA-binding domains"/>
    <property type="match status" value="1"/>
</dbReference>
<dbReference type="InterPro" id="IPR001387">
    <property type="entry name" value="Cro/C1-type_HTH"/>
</dbReference>
<dbReference type="PROSITE" id="PS50943">
    <property type="entry name" value="HTH_CROC1"/>
    <property type="match status" value="1"/>
</dbReference>
<keyword evidence="3" id="KW-1185">Reference proteome</keyword>
<dbReference type="CDD" id="cd00093">
    <property type="entry name" value="HTH_XRE"/>
    <property type="match status" value="1"/>
</dbReference>
<accession>A0A401UE50</accession>
<comment type="caution">
    <text evidence="2">The sequence shown here is derived from an EMBL/GenBank/DDBJ whole genome shotgun (WGS) entry which is preliminary data.</text>
</comment>
<evidence type="ECO:0000313" key="3">
    <source>
        <dbReference type="Proteomes" id="UP000288227"/>
    </source>
</evidence>
<dbReference type="EMBL" id="BHXQ01000007">
    <property type="protein sequence ID" value="GCC53181.1"/>
    <property type="molecule type" value="Genomic_DNA"/>
</dbReference>
<proteinExistence type="predicted"/>
<dbReference type="Pfam" id="PF01381">
    <property type="entry name" value="HTH_3"/>
    <property type="match status" value="1"/>
</dbReference>
<dbReference type="GO" id="GO:0003677">
    <property type="term" value="F:DNA binding"/>
    <property type="evidence" value="ECO:0007669"/>
    <property type="project" value="InterPro"/>
</dbReference>
<dbReference type="AlphaFoldDB" id="A0A401UE50"/>
<name>A0A401UE50_9BACT</name>
<evidence type="ECO:0000259" key="1">
    <source>
        <dbReference type="PROSITE" id="PS50943"/>
    </source>
</evidence>
<evidence type="ECO:0000313" key="2">
    <source>
        <dbReference type="EMBL" id="GCC53181.1"/>
    </source>
</evidence>
<protein>
    <submittedName>
        <fullName evidence="2">XRE family transcriptional regulator</fullName>
    </submittedName>
</protein>
<dbReference type="SMART" id="SM00530">
    <property type="entry name" value="HTH_XRE"/>
    <property type="match status" value="1"/>
</dbReference>
<dbReference type="OrthoDB" id="7865033at2"/>
<feature type="domain" description="HTH cro/C1-type" evidence="1">
    <location>
        <begin position="13"/>
        <end position="67"/>
    </location>
</feature>
<gene>
    <name evidence="2" type="ORF">SanaruYs_34240</name>
</gene>
<dbReference type="Proteomes" id="UP000288227">
    <property type="component" value="Unassembled WGS sequence"/>
</dbReference>
<dbReference type="RefSeq" id="WP_127123837.1">
    <property type="nucleotide sequence ID" value="NZ_BHXQ01000007.1"/>
</dbReference>
<dbReference type="Gene3D" id="1.10.260.40">
    <property type="entry name" value="lambda repressor-like DNA-binding domains"/>
    <property type="match status" value="1"/>
</dbReference>
<organism evidence="2 3">
    <name type="scientific">Chryseotalea sanaruensis</name>
    <dbReference type="NCBI Taxonomy" id="2482724"/>
    <lineage>
        <taxon>Bacteria</taxon>
        <taxon>Pseudomonadati</taxon>
        <taxon>Bacteroidota</taxon>
        <taxon>Cytophagia</taxon>
        <taxon>Cytophagales</taxon>
        <taxon>Chryseotaleaceae</taxon>
        <taxon>Chryseotalea</taxon>
    </lineage>
</organism>